<accession>A0A7Y0L8R1</accession>
<gene>
    <name evidence="2" type="ORF">HIJ39_21555</name>
</gene>
<proteinExistence type="predicted"/>
<evidence type="ECO:0000313" key="3">
    <source>
        <dbReference type="Proteomes" id="UP000533476"/>
    </source>
</evidence>
<name>A0A7Y0L8R1_9FIRM</name>
<dbReference type="RefSeq" id="WP_169103101.1">
    <property type="nucleotide sequence ID" value="NZ_JABBVZ010000171.1"/>
</dbReference>
<evidence type="ECO:0000256" key="1">
    <source>
        <dbReference type="SAM" id="SignalP"/>
    </source>
</evidence>
<sequence length="175" mass="18017">MSKRRLWVGGSVALGTAAVAASLWTSAGNLQPKLLAASHRSTSVSSGPAWGSETLAAVAESIAAGAHEDHPTSARYFVSRPVKGNLAKSGAHTDHGSMPMDVVVMQGSFSNPKWSTAPAGAPPESGNTLVVIVDARNGSVIDMGMLDESPSSAATMLSKLEMLSPSRPLSVVPRR</sequence>
<feature type="chain" id="PRO_5031089305" evidence="1">
    <location>
        <begin position="21"/>
        <end position="175"/>
    </location>
</feature>
<dbReference type="AlphaFoldDB" id="A0A7Y0L8R1"/>
<comment type="caution">
    <text evidence="2">The sequence shown here is derived from an EMBL/GenBank/DDBJ whole genome shotgun (WGS) entry which is preliminary data.</text>
</comment>
<feature type="signal peptide" evidence="1">
    <location>
        <begin position="1"/>
        <end position="20"/>
    </location>
</feature>
<dbReference type="Proteomes" id="UP000533476">
    <property type="component" value="Unassembled WGS sequence"/>
</dbReference>
<keyword evidence="1" id="KW-0732">Signal</keyword>
<reference evidence="2 3" key="1">
    <citation type="submission" date="2020-04" db="EMBL/GenBank/DDBJ databases">
        <authorList>
            <person name="Zhang R."/>
            <person name="Schippers A."/>
        </authorList>
    </citation>
    <scope>NUCLEOTIDE SEQUENCE [LARGE SCALE GENOMIC DNA]</scope>
    <source>
        <strain evidence="2 3">DSM 109850</strain>
    </source>
</reference>
<keyword evidence="3" id="KW-1185">Reference proteome</keyword>
<organism evidence="2 3">
    <name type="scientific">Sulfobacillus harzensis</name>
    <dbReference type="NCBI Taxonomy" id="2729629"/>
    <lineage>
        <taxon>Bacteria</taxon>
        <taxon>Bacillati</taxon>
        <taxon>Bacillota</taxon>
        <taxon>Clostridia</taxon>
        <taxon>Eubacteriales</taxon>
        <taxon>Clostridiales Family XVII. Incertae Sedis</taxon>
        <taxon>Sulfobacillus</taxon>
    </lineage>
</organism>
<evidence type="ECO:0000313" key="2">
    <source>
        <dbReference type="EMBL" id="NMP24896.1"/>
    </source>
</evidence>
<dbReference type="EMBL" id="JABBVZ010000171">
    <property type="protein sequence ID" value="NMP24896.1"/>
    <property type="molecule type" value="Genomic_DNA"/>
</dbReference>
<protein>
    <submittedName>
        <fullName evidence="2">Uncharacterized protein</fullName>
    </submittedName>
</protein>